<feature type="binding site" evidence="5">
    <location>
        <position position="36"/>
    </location>
    <ligand>
        <name>FMN</name>
        <dbReference type="ChEBI" id="CHEBI:58210"/>
    </ligand>
</feature>
<proteinExistence type="inferred from homology"/>
<dbReference type="EC" id="2.5.1.129" evidence="5"/>
<name>A0A7X2XI26_9FIRM</name>
<dbReference type="HAMAP" id="MF_01984">
    <property type="entry name" value="ubiX_pad"/>
    <property type="match status" value="1"/>
</dbReference>
<evidence type="ECO:0000256" key="5">
    <source>
        <dbReference type="HAMAP-Rule" id="MF_01984"/>
    </source>
</evidence>
<organism evidence="7 10">
    <name type="scientific">Phascolarctobacterium faecium</name>
    <dbReference type="NCBI Taxonomy" id="33025"/>
    <lineage>
        <taxon>Bacteria</taxon>
        <taxon>Bacillati</taxon>
        <taxon>Bacillota</taxon>
        <taxon>Negativicutes</taxon>
        <taxon>Acidaminococcales</taxon>
        <taxon>Acidaminococcaceae</taxon>
        <taxon>Phascolarctobacterium</taxon>
    </lineage>
</organism>
<dbReference type="EMBL" id="WNBW01000007">
    <property type="protein sequence ID" value="MTU04452.1"/>
    <property type="molecule type" value="Genomic_DNA"/>
</dbReference>
<keyword evidence="4 5" id="KW-0808">Transferase</keyword>
<dbReference type="SUPFAM" id="SSF52507">
    <property type="entry name" value="Homo-oligomeric flavin-containing Cys decarboxylases, HFCD"/>
    <property type="match status" value="1"/>
</dbReference>
<evidence type="ECO:0000313" key="10">
    <source>
        <dbReference type="Proteomes" id="UP000484547"/>
    </source>
</evidence>
<dbReference type="InterPro" id="IPR003382">
    <property type="entry name" value="Flavoprotein"/>
</dbReference>
<comment type="caution">
    <text evidence="5">Lacks conserved residue(s) required for the propagation of feature annotation.</text>
</comment>
<evidence type="ECO:0000256" key="1">
    <source>
        <dbReference type="ARBA" id="ARBA00022602"/>
    </source>
</evidence>
<dbReference type="NCBIfam" id="TIGR00421">
    <property type="entry name" value="ubiX_pad"/>
    <property type="match status" value="1"/>
</dbReference>
<dbReference type="OrthoDB" id="9781577at2"/>
<feature type="binding site" evidence="5">
    <location>
        <position position="122"/>
    </location>
    <ligand>
        <name>FMN</name>
        <dbReference type="ChEBI" id="CHEBI:58210"/>
    </ligand>
</feature>
<reference evidence="9 10" key="1">
    <citation type="journal article" date="2019" name="Nat. Med.">
        <title>A library of human gut bacterial isolates paired with longitudinal multiomics data enables mechanistic microbiome research.</title>
        <authorList>
            <person name="Poyet M."/>
            <person name="Groussin M."/>
            <person name="Gibbons S.M."/>
            <person name="Avila-Pacheco J."/>
            <person name="Jiang X."/>
            <person name="Kearney S.M."/>
            <person name="Perrotta A.R."/>
            <person name="Berdy B."/>
            <person name="Zhao S."/>
            <person name="Lieberman T.D."/>
            <person name="Swanson P.K."/>
            <person name="Smith M."/>
            <person name="Roesemann S."/>
            <person name="Alexander J.E."/>
            <person name="Rich S.A."/>
            <person name="Livny J."/>
            <person name="Vlamakis H."/>
            <person name="Clish C."/>
            <person name="Bullock K."/>
            <person name="Deik A."/>
            <person name="Scott J."/>
            <person name="Pierce K.A."/>
            <person name="Xavier R.J."/>
            <person name="Alm E.J."/>
        </authorList>
    </citation>
    <scope>NUCLEOTIDE SEQUENCE [LARGE SCALE GENOMIC DNA]</scope>
    <source>
        <strain evidence="7 10">BIOML-A13</strain>
        <strain evidence="8 9">BIOML-A3</strain>
    </source>
</reference>
<dbReference type="InterPro" id="IPR004507">
    <property type="entry name" value="UbiX-like"/>
</dbReference>
<keyword evidence="9" id="KW-1185">Reference proteome</keyword>
<accession>A0A7X2XI26</accession>
<evidence type="ECO:0000256" key="4">
    <source>
        <dbReference type="ARBA" id="ARBA00022679"/>
    </source>
</evidence>
<protein>
    <recommendedName>
        <fullName evidence="5">Flavin prenyltransferase UbiX</fullName>
        <ecNumber evidence="5">2.5.1.129</ecNumber>
    </recommendedName>
</protein>
<evidence type="ECO:0000313" key="7">
    <source>
        <dbReference type="EMBL" id="MTT76388.1"/>
    </source>
</evidence>
<comment type="caution">
    <text evidence="7">The sequence shown here is derived from an EMBL/GenBank/DDBJ whole genome shotgun (WGS) entry which is preliminary data.</text>
</comment>
<dbReference type="EMBL" id="WNBM01000007">
    <property type="protein sequence ID" value="MTT76388.1"/>
    <property type="molecule type" value="Genomic_DNA"/>
</dbReference>
<feature type="binding site" evidence="5">
    <location>
        <begin position="87"/>
        <end position="90"/>
    </location>
    <ligand>
        <name>FMN</name>
        <dbReference type="ChEBI" id="CHEBI:58210"/>
    </ligand>
</feature>
<evidence type="ECO:0000313" key="8">
    <source>
        <dbReference type="EMBL" id="MTU04452.1"/>
    </source>
</evidence>
<dbReference type="Pfam" id="PF02441">
    <property type="entry name" value="Flavoprotein"/>
    <property type="match status" value="1"/>
</dbReference>
<dbReference type="GO" id="GO:0106141">
    <property type="term" value="F:flavin prenyltransferase activity"/>
    <property type="evidence" value="ECO:0007669"/>
    <property type="project" value="UniProtKB-EC"/>
</dbReference>
<feature type="binding site" evidence="5">
    <location>
        <position position="152"/>
    </location>
    <ligand>
        <name>dimethylallyl phosphate</name>
        <dbReference type="ChEBI" id="CHEBI:88052"/>
    </ligand>
</feature>
<sequence>MRLIVGISGASGVIMGYQMLKALKQLPDMEVHLIITEGAVKNFECETNIEISRLAELADFTHSNKNLAASISSGSFVTDGMIIIPASMKTVAGIASGFAENLLLRAADVCLKENRKVVLVPRELPLSRIHLRNIKECADNGCAIVPPMLTFYNGSNSLEQQIDHIIGKILMQFGIEYKKFVSWQGEDICRQ</sequence>
<feature type="domain" description="Flavoprotein" evidence="6">
    <location>
        <begin position="1"/>
        <end position="172"/>
    </location>
</feature>
<comment type="similarity">
    <text evidence="5">Belongs to the UbiX/PAD1 family.</text>
</comment>
<comment type="catalytic activity">
    <reaction evidence="5">
        <text>dimethylallyl phosphate + FMNH2 = prenylated FMNH2 + phosphate</text>
        <dbReference type="Rhea" id="RHEA:37743"/>
        <dbReference type="ChEBI" id="CHEBI:43474"/>
        <dbReference type="ChEBI" id="CHEBI:57618"/>
        <dbReference type="ChEBI" id="CHEBI:87467"/>
        <dbReference type="ChEBI" id="CHEBI:88052"/>
        <dbReference type="EC" id="2.5.1.129"/>
    </reaction>
</comment>
<gene>
    <name evidence="5" type="primary">ubiX</name>
    <name evidence="7" type="ORF">GMD11_08935</name>
    <name evidence="8" type="ORF">GMD18_08590</name>
</gene>
<comment type="function">
    <text evidence="5">Flavin prenyltransferase that catalyzes the synthesis of the prenylated FMN cofactor (prenyl-FMN) for 4-hydroxy-3-polyprenylbenzoic acid decarboxylase UbiD. The prenyltransferase is metal-independent and links a dimethylallyl moiety from dimethylallyl monophosphate (DMAP) to the flavin N5 and C6 atoms of FMN.</text>
</comment>
<evidence type="ECO:0000259" key="6">
    <source>
        <dbReference type="Pfam" id="PF02441"/>
    </source>
</evidence>
<dbReference type="Proteomes" id="UP000443070">
    <property type="component" value="Unassembled WGS sequence"/>
</dbReference>
<feature type="binding site" evidence="5">
    <location>
        <position position="168"/>
    </location>
    <ligand>
        <name>dimethylallyl phosphate</name>
        <dbReference type="ChEBI" id="CHEBI:88052"/>
    </ligand>
</feature>
<dbReference type="Proteomes" id="UP000484547">
    <property type="component" value="Unassembled WGS sequence"/>
</dbReference>
<dbReference type="Gene3D" id="3.40.50.1950">
    <property type="entry name" value="Flavin prenyltransferase-like"/>
    <property type="match status" value="1"/>
</dbReference>
<keyword evidence="1 5" id="KW-0637">Prenyltransferase</keyword>
<dbReference type="AlphaFoldDB" id="A0A7X2XI26"/>
<keyword evidence="2 5" id="KW-0285">Flavoprotein</keyword>
<evidence type="ECO:0000313" key="9">
    <source>
        <dbReference type="Proteomes" id="UP000443070"/>
    </source>
</evidence>
<evidence type="ECO:0000256" key="3">
    <source>
        <dbReference type="ARBA" id="ARBA00022643"/>
    </source>
</evidence>
<evidence type="ECO:0000256" key="2">
    <source>
        <dbReference type="ARBA" id="ARBA00022630"/>
    </source>
</evidence>
<dbReference type="InterPro" id="IPR036551">
    <property type="entry name" value="Flavin_trans-like"/>
</dbReference>
<feature type="binding site" evidence="5">
    <location>
        <begin position="9"/>
        <end position="11"/>
    </location>
    <ligand>
        <name>FMN</name>
        <dbReference type="ChEBI" id="CHEBI:58210"/>
    </ligand>
</feature>
<dbReference type="NCBIfam" id="NF004685">
    <property type="entry name" value="PRK06029.1"/>
    <property type="match status" value="1"/>
</dbReference>
<keyword evidence="3 5" id="KW-0288">FMN</keyword>
<dbReference type="RefSeq" id="WP_113077803.1">
    <property type="nucleotide sequence ID" value="NZ_CAKVWA010000003.1"/>
</dbReference>